<keyword evidence="4" id="KW-0347">Helicase</keyword>
<name>A0ABR9RTS0_9ACTN</name>
<dbReference type="Pfam" id="PF13625">
    <property type="entry name" value="Helicase_C_3"/>
    <property type="match status" value="1"/>
</dbReference>
<dbReference type="PROSITE" id="PS52050">
    <property type="entry name" value="WYL"/>
    <property type="match status" value="1"/>
</dbReference>
<feature type="domain" description="Helicase XPB/Ssl2 N-terminal" evidence="3">
    <location>
        <begin position="486"/>
        <end position="608"/>
    </location>
</feature>
<dbReference type="EMBL" id="JADCSA010000008">
    <property type="protein sequence ID" value="MBE7324998.1"/>
    <property type="molecule type" value="Genomic_DNA"/>
</dbReference>
<accession>A0ABR9RTS0</accession>
<protein>
    <submittedName>
        <fullName evidence="4">Helicase-associated domain-containing protein</fullName>
    </submittedName>
</protein>
<evidence type="ECO:0000259" key="3">
    <source>
        <dbReference type="Pfam" id="PF13625"/>
    </source>
</evidence>
<feature type="domain" description="WYL" evidence="2">
    <location>
        <begin position="701"/>
        <end position="762"/>
    </location>
</feature>
<evidence type="ECO:0000313" key="4">
    <source>
        <dbReference type="EMBL" id="MBE7324998.1"/>
    </source>
</evidence>
<dbReference type="Pfam" id="PF13280">
    <property type="entry name" value="WYL"/>
    <property type="match status" value="1"/>
</dbReference>
<keyword evidence="4" id="KW-0067">ATP-binding</keyword>
<dbReference type="InterPro" id="IPR026881">
    <property type="entry name" value="WYL_dom"/>
</dbReference>
<proteinExistence type="predicted"/>
<comment type="caution">
    <text evidence="4">The sequence shown here is derived from an EMBL/GenBank/DDBJ whole genome shotgun (WGS) entry which is preliminary data.</text>
</comment>
<dbReference type="RefSeq" id="WP_193638317.1">
    <property type="nucleotide sequence ID" value="NZ_JADCSA010000008.1"/>
</dbReference>
<feature type="compositionally biased region" description="Pro residues" evidence="1">
    <location>
        <begin position="1"/>
        <end position="14"/>
    </location>
</feature>
<evidence type="ECO:0000259" key="2">
    <source>
        <dbReference type="Pfam" id="PF13280"/>
    </source>
</evidence>
<sequence>MSVPAHRPPPPSGPTTPARTLSDHLRAWPDEALAHLLHHRPDLASPAPHDSAQLASRASARASVLRALDELTVLELAVLDASVVLGHATRDELLAVVAADPEVAGHALDHLLALALVWPSTSGLRTLGGVADALRGVTSRGVSGLRPVVPHALSSAEAAARVDRLSAPARALLTHVADQGGEATTGRARTPHSPEEATSPVEEVLAHGLLVPTQNQTYHLPGQVGLALRGGTTTSAPVDDVPPLATTERDPALVDRVAAGAAFECVRRTELLLDHWGTHPPTVLRSGGLGVRDLKAVTTELHVDAHQAGLLLEVAVAAGLLAEGFDTDGVAAWLPTHAFDTWAALGPAERWATLAKAWWHTMRLPGLAGTKDATGRTRNALAPDSSSALAPEAREMALRELVDLPRGSALAAGTGVPSLVARLRWLRPRRPSSRDEMVAWALDEAAALGLTGMGAAAAWAAPFVAGDVAAAAEAVAPAMPAPVDHLLVQADLTAVAPGPLTPELARAVHLLADVESRGGATVHRFTPTSLRRALDAGWSGAEIHDFLARTSRTPVPQPLTYLVDDVVRTFGTFRVGHAESFLRADDEQALTELLLHPGAASLELRRLAPTVLVSALPVDLLLPRLRELGQAPVVEAADGTVHVARPDLQRARTPRTPSPTATARARETAQVARVVAAVRAGDRAAAAAGERPTSATTPLTALALLRDAIDQEATVLIGYVDNHGTSTDRIVDPLRLEGGQLLAYDHRSEDERTFSVHRITKVGQAAD</sequence>
<gene>
    <name evidence="4" type="ORF">IEQ44_10040</name>
</gene>
<evidence type="ECO:0000313" key="5">
    <source>
        <dbReference type="Proteomes" id="UP000756387"/>
    </source>
</evidence>
<keyword evidence="4" id="KW-0378">Hydrolase</keyword>
<organism evidence="4 5">
    <name type="scientific">Nocardioides malaquae</name>
    <dbReference type="NCBI Taxonomy" id="2773426"/>
    <lineage>
        <taxon>Bacteria</taxon>
        <taxon>Bacillati</taxon>
        <taxon>Actinomycetota</taxon>
        <taxon>Actinomycetes</taxon>
        <taxon>Propionibacteriales</taxon>
        <taxon>Nocardioidaceae</taxon>
        <taxon>Nocardioides</taxon>
    </lineage>
</organism>
<dbReference type="Proteomes" id="UP000756387">
    <property type="component" value="Unassembled WGS sequence"/>
</dbReference>
<dbReference type="GO" id="GO:0004386">
    <property type="term" value="F:helicase activity"/>
    <property type="evidence" value="ECO:0007669"/>
    <property type="project" value="UniProtKB-KW"/>
</dbReference>
<keyword evidence="5" id="KW-1185">Reference proteome</keyword>
<evidence type="ECO:0000256" key="1">
    <source>
        <dbReference type="SAM" id="MobiDB-lite"/>
    </source>
</evidence>
<keyword evidence="4" id="KW-0547">Nucleotide-binding</keyword>
<reference evidence="4 5" key="1">
    <citation type="submission" date="2020-10" db="EMBL/GenBank/DDBJ databases">
        <title>Nocardioides sp. isolated from sludge.</title>
        <authorList>
            <person name="Zhang X."/>
        </authorList>
    </citation>
    <scope>NUCLEOTIDE SEQUENCE [LARGE SCALE GENOMIC DNA]</scope>
    <source>
        <strain evidence="4 5">Y6</strain>
    </source>
</reference>
<feature type="region of interest" description="Disordered" evidence="1">
    <location>
        <begin position="1"/>
        <end position="21"/>
    </location>
</feature>
<dbReference type="InterPro" id="IPR032830">
    <property type="entry name" value="XPB/Ssl2_N"/>
</dbReference>
<feature type="region of interest" description="Disordered" evidence="1">
    <location>
        <begin position="178"/>
        <end position="197"/>
    </location>
</feature>